<dbReference type="STRING" id="1224164.B843_11515"/>
<keyword evidence="1" id="KW-1133">Transmembrane helix</keyword>
<evidence type="ECO:0000256" key="1">
    <source>
        <dbReference type="SAM" id="Phobius"/>
    </source>
</evidence>
<evidence type="ECO:0000313" key="2">
    <source>
        <dbReference type="EMBL" id="AHI23681.1"/>
    </source>
</evidence>
<name>W5Y348_9CORY</name>
<keyword evidence="1" id="KW-0472">Membrane</keyword>
<protein>
    <submittedName>
        <fullName evidence="2">Uncharacterized protein</fullName>
    </submittedName>
</protein>
<feature type="transmembrane region" description="Helical" evidence="1">
    <location>
        <begin position="21"/>
        <end position="41"/>
    </location>
</feature>
<proteinExistence type="predicted"/>
<gene>
    <name evidence="2" type="ORF">B843_11515</name>
</gene>
<dbReference type="EMBL" id="CP004353">
    <property type="protein sequence ID" value="AHI23681.1"/>
    <property type="molecule type" value="Genomic_DNA"/>
</dbReference>
<organism evidence="2 3">
    <name type="scientific">Corynebacterium vitaeruminis DSM 20294</name>
    <dbReference type="NCBI Taxonomy" id="1224164"/>
    <lineage>
        <taxon>Bacteria</taxon>
        <taxon>Bacillati</taxon>
        <taxon>Actinomycetota</taxon>
        <taxon>Actinomycetes</taxon>
        <taxon>Mycobacteriales</taxon>
        <taxon>Corynebacteriaceae</taxon>
        <taxon>Corynebacterium</taxon>
    </lineage>
</organism>
<evidence type="ECO:0000313" key="3">
    <source>
        <dbReference type="Proteomes" id="UP000019222"/>
    </source>
</evidence>
<keyword evidence="3" id="KW-1185">Reference proteome</keyword>
<dbReference type="Proteomes" id="UP000019222">
    <property type="component" value="Chromosome"/>
</dbReference>
<keyword evidence="1" id="KW-0812">Transmembrane</keyword>
<dbReference type="RefSeq" id="WP_025253666.1">
    <property type="nucleotide sequence ID" value="NZ_CP004353.1"/>
</dbReference>
<dbReference type="KEGG" id="cvt:B843_11515"/>
<sequence length="93" mass="9946">MSNQALKANSARQESTGLNRSDWVAVATLVFSTFTVAYAYMGVTNDYPFTFLLGILPIASLIALVGPTETSTGNTGGSFGRTCGRTWVSSSRW</sequence>
<feature type="transmembrane region" description="Helical" evidence="1">
    <location>
        <begin position="47"/>
        <end position="65"/>
    </location>
</feature>
<dbReference type="AlphaFoldDB" id="W5Y348"/>
<dbReference type="HOGENOM" id="CLU_2394761_0_0_11"/>
<accession>W5Y348</accession>
<reference evidence="2 3" key="1">
    <citation type="submission" date="2013-02" db="EMBL/GenBank/DDBJ databases">
        <title>The complete genome sequence of Corynebacterium vitaeruminis DSM 20294.</title>
        <authorList>
            <person name="Ruckert C."/>
            <person name="Albersmeier A."/>
            <person name="Kalinowski J."/>
        </authorList>
    </citation>
    <scope>NUCLEOTIDE SEQUENCE [LARGE SCALE GENOMIC DNA]</scope>
    <source>
        <strain evidence="3">ATCC 10234</strain>
    </source>
</reference>